<keyword evidence="11" id="KW-1185">Reference proteome</keyword>
<keyword evidence="7 9" id="KW-0808">Transferase</keyword>
<dbReference type="InterPro" id="IPR022474">
    <property type="entry name" value="Thiopur_S-MeTfrase_Se/Te_detox"/>
</dbReference>
<dbReference type="PIRSF" id="PIRSF023956">
    <property type="entry name" value="Thiopurine_S-methyltransferase"/>
    <property type="match status" value="1"/>
</dbReference>
<dbReference type="InterPro" id="IPR008854">
    <property type="entry name" value="TPMT"/>
</dbReference>
<sequence length="222" mass="25326">MQADFWQKRWERDQIGFHLAEVNPYLRQYWPALGLAAQTRVLVPLCGKSLDLIWLADQGYEVLGIELAEKAVEDFFREHQLQPQISQHGEFKVYAQGPIQLWCGDFFALTAEDTAGCTALYDRAAMIALPPPMRQRYCAHLNGLLPEGSKGLLITMDYAQEQLDGPPFAVLDDEVCQRLGGVWQLQVETERDILGESWKFLQGGVTRLVERVYRLNKQGARE</sequence>
<dbReference type="NCBIfam" id="NF009732">
    <property type="entry name" value="PRK13255.1"/>
    <property type="match status" value="1"/>
</dbReference>
<evidence type="ECO:0000256" key="8">
    <source>
        <dbReference type="ARBA" id="ARBA00022691"/>
    </source>
</evidence>
<protein>
    <recommendedName>
        <fullName evidence="4 9">Thiopurine S-methyltransferase</fullName>
        <ecNumber evidence="4 9">2.1.1.67</ecNumber>
    </recommendedName>
    <alternativeName>
        <fullName evidence="9">Thiopurine methyltransferase</fullName>
    </alternativeName>
</protein>
<feature type="binding site" evidence="9">
    <location>
        <position position="66"/>
    </location>
    <ligand>
        <name>S-adenosyl-L-methionine</name>
        <dbReference type="ChEBI" id="CHEBI:59789"/>
    </ligand>
</feature>
<dbReference type="SUPFAM" id="SSF53335">
    <property type="entry name" value="S-adenosyl-L-methionine-dependent methyltransferases"/>
    <property type="match status" value="1"/>
</dbReference>
<dbReference type="AlphaFoldDB" id="A0A1H4L7N8"/>
<evidence type="ECO:0000256" key="2">
    <source>
        <dbReference type="ARBA" id="ARBA00004496"/>
    </source>
</evidence>
<dbReference type="GO" id="GO:0010038">
    <property type="term" value="P:response to metal ion"/>
    <property type="evidence" value="ECO:0007669"/>
    <property type="project" value="InterPro"/>
</dbReference>
<feature type="binding site" evidence="9">
    <location>
        <position position="123"/>
    </location>
    <ligand>
        <name>S-adenosyl-L-methionine</name>
        <dbReference type="ChEBI" id="CHEBI:59789"/>
    </ligand>
</feature>
<organism evidence="10 11">
    <name type="scientific">Pseudomonas saponiphila</name>
    <dbReference type="NCBI Taxonomy" id="556534"/>
    <lineage>
        <taxon>Bacteria</taxon>
        <taxon>Pseudomonadati</taxon>
        <taxon>Pseudomonadota</taxon>
        <taxon>Gammaproteobacteria</taxon>
        <taxon>Pseudomonadales</taxon>
        <taxon>Pseudomonadaceae</taxon>
        <taxon>Pseudomonas</taxon>
    </lineage>
</organism>
<evidence type="ECO:0000256" key="6">
    <source>
        <dbReference type="ARBA" id="ARBA00022603"/>
    </source>
</evidence>
<dbReference type="NCBIfam" id="TIGR03840">
    <property type="entry name" value="TMPT_Se_Te"/>
    <property type="match status" value="1"/>
</dbReference>
<comment type="subcellular location">
    <subcellularLocation>
        <location evidence="2 9">Cytoplasm</location>
    </subcellularLocation>
</comment>
<name>A0A1H4L7N8_9PSED</name>
<dbReference type="FunFam" id="3.40.50.150:FF:000101">
    <property type="entry name" value="Thiopurine S-methyltransferase"/>
    <property type="match status" value="1"/>
</dbReference>
<dbReference type="RefSeq" id="WP_092312188.1">
    <property type="nucleotide sequence ID" value="NZ_FNTJ01000001.1"/>
</dbReference>
<dbReference type="GO" id="GO:0032259">
    <property type="term" value="P:methylation"/>
    <property type="evidence" value="ECO:0007669"/>
    <property type="project" value="UniProtKB-KW"/>
</dbReference>
<evidence type="ECO:0000256" key="4">
    <source>
        <dbReference type="ARBA" id="ARBA00011905"/>
    </source>
</evidence>
<evidence type="ECO:0000313" key="11">
    <source>
        <dbReference type="Proteomes" id="UP000198982"/>
    </source>
</evidence>
<keyword evidence="5 9" id="KW-0963">Cytoplasm</keyword>
<evidence type="ECO:0000256" key="3">
    <source>
        <dbReference type="ARBA" id="ARBA00008145"/>
    </source>
</evidence>
<evidence type="ECO:0000256" key="7">
    <source>
        <dbReference type="ARBA" id="ARBA00022679"/>
    </source>
</evidence>
<dbReference type="GO" id="GO:0005737">
    <property type="term" value="C:cytoplasm"/>
    <property type="evidence" value="ECO:0007669"/>
    <property type="project" value="UniProtKB-SubCell"/>
</dbReference>
<keyword evidence="6 9" id="KW-0489">Methyltransferase</keyword>
<dbReference type="HAMAP" id="MF_00812">
    <property type="entry name" value="Thiopur_methtran"/>
    <property type="match status" value="1"/>
</dbReference>
<dbReference type="InterPro" id="IPR029063">
    <property type="entry name" value="SAM-dependent_MTases_sf"/>
</dbReference>
<feature type="binding site" evidence="9">
    <location>
        <position position="10"/>
    </location>
    <ligand>
        <name>S-adenosyl-L-methionine</name>
        <dbReference type="ChEBI" id="CHEBI:59789"/>
    </ligand>
</feature>
<evidence type="ECO:0000313" key="10">
    <source>
        <dbReference type="EMBL" id="SEB66741.1"/>
    </source>
</evidence>
<dbReference type="EMBL" id="FNTJ01000001">
    <property type="protein sequence ID" value="SEB66741.1"/>
    <property type="molecule type" value="Genomic_DNA"/>
</dbReference>
<evidence type="ECO:0000256" key="5">
    <source>
        <dbReference type="ARBA" id="ARBA00022490"/>
    </source>
</evidence>
<evidence type="ECO:0000256" key="1">
    <source>
        <dbReference type="ARBA" id="ARBA00000903"/>
    </source>
</evidence>
<evidence type="ECO:0000256" key="9">
    <source>
        <dbReference type="HAMAP-Rule" id="MF_00812"/>
    </source>
</evidence>
<accession>A0A1H4L7N8</accession>
<dbReference type="Gene3D" id="3.40.50.150">
    <property type="entry name" value="Vaccinia Virus protein VP39"/>
    <property type="match status" value="1"/>
</dbReference>
<dbReference type="PANTHER" id="PTHR10259">
    <property type="entry name" value="THIOPURINE S-METHYLTRANSFERASE"/>
    <property type="match status" value="1"/>
</dbReference>
<reference evidence="11" key="1">
    <citation type="submission" date="2016-10" db="EMBL/GenBank/DDBJ databases">
        <authorList>
            <person name="Varghese N."/>
            <person name="Submissions S."/>
        </authorList>
    </citation>
    <scope>NUCLEOTIDE SEQUENCE [LARGE SCALE GENOMIC DNA]</scope>
    <source>
        <strain evidence="11">DSM 9751</strain>
    </source>
</reference>
<dbReference type="PANTHER" id="PTHR10259:SF11">
    <property type="entry name" value="THIOPURINE S-METHYLTRANSFERASE"/>
    <property type="match status" value="1"/>
</dbReference>
<feature type="binding site" evidence="9">
    <location>
        <position position="45"/>
    </location>
    <ligand>
        <name>S-adenosyl-L-methionine</name>
        <dbReference type="ChEBI" id="CHEBI:59789"/>
    </ligand>
</feature>
<comment type="similarity">
    <text evidence="3 9">Belongs to the class I-like SAM-binding methyltransferase superfamily. TPMT family.</text>
</comment>
<comment type="catalytic activity">
    <reaction evidence="1 9">
        <text>S-adenosyl-L-methionine + a thiopurine = S-adenosyl-L-homocysteine + a thiopurine S-methylether.</text>
        <dbReference type="EC" id="2.1.1.67"/>
    </reaction>
</comment>
<dbReference type="InterPro" id="IPR025835">
    <property type="entry name" value="Thiopurine_S-MeTrfase"/>
</dbReference>
<dbReference type="GO" id="GO:0008119">
    <property type="term" value="F:thiopurine S-methyltransferase activity"/>
    <property type="evidence" value="ECO:0007669"/>
    <property type="project" value="UniProtKB-UniRule"/>
</dbReference>
<proteinExistence type="inferred from homology"/>
<gene>
    <name evidence="9" type="primary">tpm</name>
    <name evidence="10" type="ORF">SAMN05216178_1764</name>
</gene>
<dbReference type="Pfam" id="PF05724">
    <property type="entry name" value="TPMT"/>
    <property type="match status" value="1"/>
</dbReference>
<keyword evidence="8 9" id="KW-0949">S-adenosyl-L-methionine</keyword>
<dbReference type="Proteomes" id="UP000198982">
    <property type="component" value="Unassembled WGS sequence"/>
</dbReference>
<dbReference type="PROSITE" id="PS51585">
    <property type="entry name" value="SAM_MT_TPMT"/>
    <property type="match status" value="1"/>
</dbReference>
<dbReference type="EC" id="2.1.1.67" evidence="4 9"/>